<feature type="domain" description="RNA polymerase sigma factor 70 region 4 type 2" evidence="6">
    <location>
        <begin position="117"/>
        <end position="169"/>
    </location>
</feature>
<keyword evidence="3" id="KW-0731">Sigma factor</keyword>
<dbReference type="PANTHER" id="PTHR43133:SF63">
    <property type="entry name" value="RNA POLYMERASE SIGMA FACTOR FECI-RELATED"/>
    <property type="match status" value="1"/>
</dbReference>
<proteinExistence type="inferred from homology"/>
<dbReference type="PANTHER" id="PTHR43133">
    <property type="entry name" value="RNA POLYMERASE ECF-TYPE SIGMA FACTO"/>
    <property type="match status" value="1"/>
</dbReference>
<name>A0A383RVW8_9PSED</name>
<keyword evidence="4" id="KW-0804">Transcription</keyword>
<evidence type="ECO:0000256" key="3">
    <source>
        <dbReference type="ARBA" id="ARBA00023082"/>
    </source>
</evidence>
<dbReference type="InterPro" id="IPR014284">
    <property type="entry name" value="RNA_pol_sigma-70_dom"/>
</dbReference>
<gene>
    <name evidence="7" type="primary">fecI</name>
    <name evidence="7" type="ORF">CCOS865_03324</name>
</gene>
<dbReference type="EMBL" id="UNOZ01000025">
    <property type="protein sequence ID" value="SYX91055.1"/>
    <property type="molecule type" value="Genomic_DNA"/>
</dbReference>
<evidence type="ECO:0000256" key="4">
    <source>
        <dbReference type="ARBA" id="ARBA00023163"/>
    </source>
</evidence>
<dbReference type="Pfam" id="PF08281">
    <property type="entry name" value="Sigma70_r4_2"/>
    <property type="match status" value="1"/>
</dbReference>
<dbReference type="GO" id="GO:0006352">
    <property type="term" value="P:DNA-templated transcription initiation"/>
    <property type="evidence" value="ECO:0007669"/>
    <property type="project" value="InterPro"/>
</dbReference>
<dbReference type="NCBIfam" id="TIGR02937">
    <property type="entry name" value="sigma70-ECF"/>
    <property type="match status" value="1"/>
</dbReference>
<dbReference type="CDD" id="cd06171">
    <property type="entry name" value="Sigma70_r4"/>
    <property type="match status" value="1"/>
</dbReference>
<evidence type="ECO:0000256" key="1">
    <source>
        <dbReference type="ARBA" id="ARBA00010641"/>
    </source>
</evidence>
<dbReference type="InterPro" id="IPR013324">
    <property type="entry name" value="RNA_pol_sigma_r3/r4-like"/>
</dbReference>
<keyword evidence="8" id="KW-1185">Reference proteome</keyword>
<evidence type="ECO:0000259" key="6">
    <source>
        <dbReference type="Pfam" id="PF08281"/>
    </source>
</evidence>
<feature type="domain" description="RNA polymerase sigma-70 region 2" evidence="5">
    <location>
        <begin position="18"/>
        <end position="86"/>
    </location>
</feature>
<reference evidence="8" key="1">
    <citation type="submission" date="2018-08" db="EMBL/GenBank/DDBJ databases">
        <authorList>
            <person name="Blom J."/>
        </authorList>
    </citation>
    <scope>NUCLEOTIDE SEQUENCE [LARGE SCALE GENOMIC DNA]</scope>
    <source>
        <strain evidence="8">CCOS 865</strain>
    </source>
</reference>
<organism evidence="7 8">
    <name type="scientific">Pseudomonas reidholzensis</name>
    <dbReference type="NCBI Taxonomy" id="1785162"/>
    <lineage>
        <taxon>Bacteria</taxon>
        <taxon>Pseudomonadati</taxon>
        <taxon>Pseudomonadota</taxon>
        <taxon>Gammaproteobacteria</taxon>
        <taxon>Pseudomonadales</taxon>
        <taxon>Pseudomonadaceae</taxon>
        <taxon>Pseudomonas</taxon>
    </lineage>
</organism>
<dbReference type="RefSeq" id="WP_244216135.1">
    <property type="nucleotide sequence ID" value="NZ_CBCSFL010000018.1"/>
</dbReference>
<accession>A0A383RVW8</accession>
<dbReference type="SUPFAM" id="SSF88659">
    <property type="entry name" value="Sigma3 and sigma4 domains of RNA polymerase sigma factors"/>
    <property type="match status" value="1"/>
</dbReference>
<dbReference type="InterPro" id="IPR039425">
    <property type="entry name" value="RNA_pol_sigma-70-like"/>
</dbReference>
<comment type="similarity">
    <text evidence="1">Belongs to the sigma-70 factor family. ECF subfamily.</text>
</comment>
<evidence type="ECO:0000313" key="8">
    <source>
        <dbReference type="Proteomes" id="UP000263595"/>
    </source>
</evidence>
<dbReference type="InterPro" id="IPR007627">
    <property type="entry name" value="RNA_pol_sigma70_r2"/>
</dbReference>
<dbReference type="InterPro" id="IPR013249">
    <property type="entry name" value="RNA_pol_sigma70_r4_t2"/>
</dbReference>
<dbReference type="Gene3D" id="1.10.10.10">
    <property type="entry name" value="Winged helix-like DNA-binding domain superfamily/Winged helix DNA-binding domain"/>
    <property type="match status" value="1"/>
</dbReference>
<dbReference type="InterPro" id="IPR013325">
    <property type="entry name" value="RNA_pol_sigma_r2"/>
</dbReference>
<evidence type="ECO:0000313" key="7">
    <source>
        <dbReference type="EMBL" id="SYX91055.1"/>
    </source>
</evidence>
<dbReference type="GO" id="GO:0003677">
    <property type="term" value="F:DNA binding"/>
    <property type="evidence" value="ECO:0007669"/>
    <property type="project" value="InterPro"/>
</dbReference>
<protein>
    <submittedName>
        <fullName evidence="7">Putative RNA polymerase sigma factor FecI</fullName>
    </submittedName>
</protein>
<dbReference type="Gene3D" id="1.10.1740.10">
    <property type="match status" value="1"/>
</dbReference>
<dbReference type="InterPro" id="IPR036388">
    <property type="entry name" value="WH-like_DNA-bd_sf"/>
</dbReference>
<dbReference type="Proteomes" id="UP000263595">
    <property type="component" value="Unassembled WGS sequence"/>
</dbReference>
<sequence length="178" mass="20571">MDGASARESAMQRDFTTLYVDHHSWLQNWLYRRMRCRSDAADLAQDTFLRLFRTSNSPLAADLRQPRAYLATVAKRLMLNLHRRRSVEEAWLQTLAEYAEQTGLSVEERCLIHEALQAVDSMLHGLPPIVRRAFLLSQLEGHTYSEIAQMLNVTVRTVQRYLTQAMEQCMLLAMTDAL</sequence>
<evidence type="ECO:0000259" key="5">
    <source>
        <dbReference type="Pfam" id="PF04542"/>
    </source>
</evidence>
<keyword evidence="2" id="KW-0805">Transcription regulation</keyword>
<dbReference type="GO" id="GO:0016987">
    <property type="term" value="F:sigma factor activity"/>
    <property type="evidence" value="ECO:0007669"/>
    <property type="project" value="UniProtKB-KW"/>
</dbReference>
<evidence type="ECO:0000256" key="2">
    <source>
        <dbReference type="ARBA" id="ARBA00023015"/>
    </source>
</evidence>
<dbReference type="Pfam" id="PF04542">
    <property type="entry name" value="Sigma70_r2"/>
    <property type="match status" value="1"/>
</dbReference>
<dbReference type="AlphaFoldDB" id="A0A383RVW8"/>
<dbReference type="SUPFAM" id="SSF88946">
    <property type="entry name" value="Sigma2 domain of RNA polymerase sigma factors"/>
    <property type="match status" value="1"/>
</dbReference>